<dbReference type="GeneID" id="18914172"/>
<dbReference type="EMBL" id="JH930468">
    <property type="protein sequence ID" value="EKM61253.1"/>
    <property type="molecule type" value="Genomic_DNA"/>
</dbReference>
<dbReference type="KEGG" id="pco:PHACADRAFT_247741"/>
<proteinExistence type="predicted"/>
<dbReference type="HOGENOM" id="CLU_2776742_0_0_1"/>
<protein>
    <submittedName>
        <fullName evidence="1">Uncharacterized protein</fullName>
    </submittedName>
</protein>
<sequence length="69" mass="7606">MLHHATRRADITSTPLLSILQAAAGRAWVRTRPVRAFHRAVPTVTFAQAERKDGESSRGLVAQWASGLR</sequence>
<dbReference type="Proteomes" id="UP000008370">
    <property type="component" value="Unassembled WGS sequence"/>
</dbReference>
<evidence type="ECO:0000313" key="2">
    <source>
        <dbReference type="Proteomes" id="UP000008370"/>
    </source>
</evidence>
<reference evidence="1 2" key="1">
    <citation type="journal article" date="2012" name="BMC Genomics">
        <title>Comparative genomics of the white-rot fungi, Phanerochaete carnosa and P. chrysosporium, to elucidate the genetic basis of the distinct wood types they colonize.</title>
        <authorList>
            <person name="Suzuki H."/>
            <person name="MacDonald J."/>
            <person name="Syed K."/>
            <person name="Salamov A."/>
            <person name="Hori C."/>
            <person name="Aerts A."/>
            <person name="Henrissat B."/>
            <person name="Wiebenga A."/>
            <person name="vanKuyk P.A."/>
            <person name="Barry K."/>
            <person name="Lindquist E."/>
            <person name="LaButti K."/>
            <person name="Lapidus A."/>
            <person name="Lucas S."/>
            <person name="Coutinho P."/>
            <person name="Gong Y."/>
            <person name="Samejima M."/>
            <person name="Mahadevan R."/>
            <person name="Abou-Zaid M."/>
            <person name="de Vries R.P."/>
            <person name="Igarashi K."/>
            <person name="Yadav J.S."/>
            <person name="Grigoriev I.V."/>
            <person name="Master E.R."/>
        </authorList>
    </citation>
    <scope>NUCLEOTIDE SEQUENCE [LARGE SCALE GENOMIC DNA]</scope>
    <source>
        <strain evidence="1 2">HHB-10118-sp</strain>
    </source>
</reference>
<gene>
    <name evidence="1" type="ORF">PHACADRAFT_247741</name>
</gene>
<evidence type="ECO:0000313" key="1">
    <source>
        <dbReference type="EMBL" id="EKM61253.1"/>
    </source>
</evidence>
<organism evidence="1 2">
    <name type="scientific">Phanerochaete carnosa (strain HHB-10118-sp)</name>
    <name type="common">White-rot fungus</name>
    <name type="synonym">Peniophora carnosa</name>
    <dbReference type="NCBI Taxonomy" id="650164"/>
    <lineage>
        <taxon>Eukaryota</taxon>
        <taxon>Fungi</taxon>
        <taxon>Dikarya</taxon>
        <taxon>Basidiomycota</taxon>
        <taxon>Agaricomycotina</taxon>
        <taxon>Agaricomycetes</taxon>
        <taxon>Polyporales</taxon>
        <taxon>Phanerochaetaceae</taxon>
        <taxon>Phanerochaete</taxon>
    </lineage>
</organism>
<dbReference type="RefSeq" id="XP_007390681.1">
    <property type="nucleotide sequence ID" value="XM_007390619.1"/>
</dbReference>
<dbReference type="OrthoDB" id="3149711at2759"/>
<keyword evidence="2" id="KW-1185">Reference proteome</keyword>
<accession>K5WBB9</accession>
<dbReference type="AlphaFoldDB" id="K5WBB9"/>
<name>K5WBB9_PHACS</name>
<dbReference type="InParanoid" id="K5WBB9"/>